<feature type="signal peptide" evidence="1">
    <location>
        <begin position="1"/>
        <end position="23"/>
    </location>
</feature>
<dbReference type="OrthoDB" id="7203637at2"/>
<dbReference type="InterPro" id="IPR036514">
    <property type="entry name" value="SGNH_hydro_sf"/>
</dbReference>
<gene>
    <name evidence="2" type="ordered locus">OCA5_c32890</name>
</gene>
<dbReference type="GO" id="GO:0016788">
    <property type="term" value="F:hydrolase activity, acting on ester bonds"/>
    <property type="evidence" value="ECO:0007669"/>
    <property type="project" value="UniProtKB-ARBA"/>
</dbReference>
<dbReference type="RefSeq" id="WP_012561833.1">
    <property type="nucleotide sequence ID" value="NC_011386.1"/>
</dbReference>
<dbReference type="SUPFAM" id="SSF52266">
    <property type="entry name" value="SGNH hydrolase"/>
    <property type="match status" value="1"/>
</dbReference>
<dbReference type="KEGG" id="ocg:OCA5_c32890"/>
<dbReference type="eggNOG" id="COG2755">
    <property type="taxonomic scope" value="Bacteria"/>
</dbReference>
<evidence type="ECO:0000313" key="3">
    <source>
        <dbReference type="Proteomes" id="UP000007730"/>
    </source>
</evidence>
<dbReference type="KEGG" id="oca:OCAR_4659"/>
<dbReference type="STRING" id="504832.OCA5_c32890"/>
<dbReference type="CDD" id="cd00229">
    <property type="entry name" value="SGNH_hydrolase"/>
    <property type="match status" value="1"/>
</dbReference>
<name>B6JD72_AFIC5</name>
<keyword evidence="3" id="KW-1185">Reference proteome</keyword>
<dbReference type="Proteomes" id="UP000007730">
    <property type="component" value="Chromosome"/>
</dbReference>
<dbReference type="InterPro" id="IPR057572">
    <property type="entry name" value="NonGDSL"/>
</dbReference>
<dbReference type="Pfam" id="PF25182">
    <property type="entry name" value="NonGDSL"/>
    <property type="match status" value="1"/>
</dbReference>
<evidence type="ECO:0008006" key="4">
    <source>
        <dbReference type="Google" id="ProtNLM"/>
    </source>
</evidence>
<protein>
    <recommendedName>
        <fullName evidence="4">SGNH hydrolase-type esterase domain-containing protein</fullName>
    </recommendedName>
</protein>
<organism evidence="2 3">
    <name type="scientific">Afipia carboxidovorans (strain ATCC 49405 / DSM 1227 / KCTC 32145 / OM5)</name>
    <name type="common">Oligotropha carboxidovorans</name>
    <dbReference type="NCBI Taxonomy" id="504832"/>
    <lineage>
        <taxon>Bacteria</taxon>
        <taxon>Pseudomonadati</taxon>
        <taxon>Pseudomonadota</taxon>
        <taxon>Alphaproteobacteria</taxon>
        <taxon>Hyphomicrobiales</taxon>
        <taxon>Nitrobacteraceae</taxon>
        <taxon>Afipia</taxon>
    </lineage>
</organism>
<sequence length="253" mass="27122">MKRVAGVAAAAVLVVLAASPARAEAEHSCTVPAYLLATENPLPKIAEVFKARAPMRVLVVGSRSSALSGPDGTARSYPARFEVALRNRLPGIEISVTTDLHPKETAADVAGKLEKIAGEQHPTLVVWQTGTVDAMRAIDPDDFRTALDDGIATLQKAGADVILMNLQYSPRMETVLAASPYLDTMRVVTQERSVPLFDRFSIMRAWSEAGDFDLFAQARTIGVAARVHDCIGRALAKLVIEASHINPADLGVR</sequence>
<accession>B6JD72</accession>
<dbReference type="EMBL" id="CP002826">
    <property type="protein sequence ID" value="AEI07964.1"/>
    <property type="molecule type" value="Genomic_DNA"/>
</dbReference>
<dbReference type="PATRIC" id="fig|504832.7.peg.3457"/>
<keyword evidence="1" id="KW-0732">Signal</keyword>
<dbReference type="AlphaFoldDB" id="B6JD72"/>
<dbReference type="Gene3D" id="3.40.50.1110">
    <property type="entry name" value="SGNH hydrolase"/>
    <property type="match status" value="1"/>
</dbReference>
<dbReference type="HOGENOM" id="CLU_065317_1_1_5"/>
<evidence type="ECO:0000256" key="1">
    <source>
        <dbReference type="SAM" id="SignalP"/>
    </source>
</evidence>
<proteinExistence type="predicted"/>
<evidence type="ECO:0000313" key="2">
    <source>
        <dbReference type="EMBL" id="AEI07964.1"/>
    </source>
</evidence>
<reference evidence="2 3" key="1">
    <citation type="journal article" date="2011" name="J. Bacteriol.">
        <title>Complete genome sequences of the chemolithoautotrophic Oligotropha carboxidovorans strains OM4 and OM5.</title>
        <authorList>
            <person name="Volland S."/>
            <person name="Rachinger M."/>
            <person name="Strittmatter A."/>
            <person name="Daniel R."/>
            <person name="Gottschalk G."/>
            <person name="Meyer O."/>
        </authorList>
    </citation>
    <scope>NUCLEOTIDE SEQUENCE [LARGE SCALE GENOMIC DNA]</scope>
    <source>
        <strain evidence="3">ATCC 49405 / DSM 1227 / KCTC 32145 / OM5</strain>
    </source>
</reference>
<feature type="chain" id="PRO_5002846876" description="SGNH hydrolase-type esterase domain-containing protein" evidence="1">
    <location>
        <begin position="24"/>
        <end position="253"/>
    </location>
</feature>